<dbReference type="GO" id="GO:0055129">
    <property type="term" value="P:L-proline biosynthetic process"/>
    <property type="evidence" value="ECO:0007669"/>
    <property type="project" value="UniProtKB-UniRule"/>
</dbReference>
<dbReference type="EC" id="1.5.1.2" evidence="4 5"/>
<reference evidence="9" key="1">
    <citation type="submission" date="2020-03" db="EMBL/GenBank/DDBJ databases">
        <title>Genome of Pelagibius litoralis DSM 21314T.</title>
        <authorList>
            <person name="Wang G."/>
        </authorList>
    </citation>
    <scope>NUCLEOTIDE SEQUENCE</scope>
    <source>
        <strain evidence="9">DSM 21314</strain>
    </source>
</reference>
<comment type="catalytic activity">
    <reaction evidence="4">
        <text>L-proline + NADP(+) = (S)-1-pyrroline-5-carboxylate + NADPH + 2 H(+)</text>
        <dbReference type="Rhea" id="RHEA:14109"/>
        <dbReference type="ChEBI" id="CHEBI:15378"/>
        <dbReference type="ChEBI" id="CHEBI:17388"/>
        <dbReference type="ChEBI" id="CHEBI:57783"/>
        <dbReference type="ChEBI" id="CHEBI:58349"/>
        <dbReference type="ChEBI" id="CHEBI:60039"/>
        <dbReference type="EC" id="1.5.1.2"/>
    </reaction>
</comment>
<dbReference type="InterPro" id="IPR008927">
    <property type="entry name" value="6-PGluconate_DH-like_C_sf"/>
</dbReference>
<dbReference type="PIRSF" id="PIRSF000193">
    <property type="entry name" value="Pyrrol-5-carb_rd"/>
    <property type="match status" value="1"/>
</dbReference>
<dbReference type="InterPro" id="IPR029036">
    <property type="entry name" value="P5CR_dimer"/>
</dbReference>
<evidence type="ECO:0000259" key="7">
    <source>
        <dbReference type="Pfam" id="PF03807"/>
    </source>
</evidence>
<evidence type="ECO:0000256" key="4">
    <source>
        <dbReference type="HAMAP-Rule" id="MF_01925"/>
    </source>
</evidence>
<dbReference type="GO" id="GO:0005737">
    <property type="term" value="C:cytoplasm"/>
    <property type="evidence" value="ECO:0007669"/>
    <property type="project" value="UniProtKB-SubCell"/>
</dbReference>
<dbReference type="Gene3D" id="1.10.3730.10">
    <property type="entry name" value="ProC C-terminal domain-like"/>
    <property type="match status" value="1"/>
</dbReference>
<dbReference type="FunFam" id="1.10.3730.10:FF:000001">
    <property type="entry name" value="Pyrroline-5-carboxylate reductase"/>
    <property type="match status" value="1"/>
</dbReference>
<comment type="similarity">
    <text evidence="1 4">Belongs to the pyrroline-5-carboxylate reductase family.</text>
</comment>
<gene>
    <name evidence="4" type="primary">proC</name>
    <name evidence="9" type="ORF">HBA54_25375</name>
</gene>
<comment type="pathway">
    <text evidence="4">Amino-acid biosynthesis; L-proline biosynthesis; L-proline from L-glutamate 5-semialdehyde: step 1/1.</text>
</comment>
<feature type="domain" description="Pyrroline-5-carboxylate reductase dimerisation" evidence="8">
    <location>
        <begin position="169"/>
        <end position="273"/>
    </location>
</feature>
<keyword evidence="2 4" id="KW-0521">NADP</keyword>
<keyword evidence="3 4" id="KW-0560">Oxidoreductase</keyword>
<evidence type="ECO:0000256" key="3">
    <source>
        <dbReference type="ARBA" id="ARBA00023002"/>
    </source>
</evidence>
<keyword evidence="4" id="KW-0963">Cytoplasm</keyword>
<dbReference type="Gene3D" id="3.40.50.720">
    <property type="entry name" value="NAD(P)-binding Rossmann-like Domain"/>
    <property type="match status" value="1"/>
</dbReference>
<evidence type="ECO:0000313" key="9">
    <source>
        <dbReference type="EMBL" id="NIA71935.1"/>
    </source>
</evidence>
<dbReference type="Proteomes" id="UP000761264">
    <property type="component" value="Unassembled WGS sequence"/>
</dbReference>
<dbReference type="EMBL" id="JAAQPH010000028">
    <property type="protein sequence ID" value="NIA71935.1"/>
    <property type="molecule type" value="Genomic_DNA"/>
</dbReference>
<comment type="subcellular location">
    <subcellularLocation>
        <location evidence="4">Cytoplasm</location>
    </subcellularLocation>
</comment>
<evidence type="ECO:0000256" key="2">
    <source>
        <dbReference type="ARBA" id="ARBA00022857"/>
    </source>
</evidence>
<accession>A0A967F2Y3</accession>
<dbReference type="AlphaFoldDB" id="A0A967F2Y3"/>
<evidence type="ECO:0000313" key="10">
    <source>
        <dbReference type="Proteomes" id="UP000761264"/>
    </source>
</evidence>
<name>A0A967F2Y3_9PROT</name>
<proteinExistence type="inferred from homology"/>
<dbReference type="PANTHER" id="PTHR11645:SF0">
    <property type="entry name" value="PYRROLINE-5-CARBOXYLATE REDUCTASE 3"/>
    <property type="match status" value="1"/>
</dbReference>
<evidence type="ECO:0000256" key="5">
    <source>
        <dbReference type="NCBIfam" id="TIGR00112"/>
    </source>
</evidence>
<sequence length="275" mass="27853">MKLSGPLLLVGCGKMGGALLEGWLARGLSPQDVWIVEPGPAHLQVHLQGFIDRGVHLAAAAEDLPAALQPALVVFAVKPQMLAEALPHYRGFAGAGAAVLSIAAGWRIAAFEEVLGAETPVVRAMPNTPAAVGRGMTVLCANPYCDAQLRDLAGDLLGAVGETAWVDDEGLIDAVTAVSGGGPAYVFLLIECLAEAGVAAGLPSDLAMQLARVTVSGAGVLVDQSSEPAATLRANVTSPGGTTLEALKVLMADDGLQPLMTKAIAAAAARSRALG</sequence>
<keyword evidence="4" id="KW-0028">Amino-acid biosynthesis</keyword>
<dbReference type="Pfam" id="PF03807">
    <property type="entry name" value="F420_oxidored"/>
    <property type="match status" value="1"/>
</dbReference>
<protein>
    <recommendedName>
        <fullName evidence="4 5">Pyrroline-5-carboxylate reductase</fullName>
        <shortName evidence="4">P5C reductase</shortName>
        <shortName evidence="4">P5CR</shortName>
        <ecNumber evidence="4 5">1.5.1.2</ecNumber>
    </recommendedName>
    <alternativeName>
        <fullName evidence="4">PCA reductase</fullName>
    </alternativeName>
</protein>
<comment type="caution">
    <text evidence="9">The sequence shown here is derived from an EMBL/GenBank/DDBJ whole genome shotgun (WGS) entry which is preliminary data.</text>
</comment>
<evidence type="ECO:0000256" key="6">
    <source>
        <dbReference type="PIRSR" id="PIRSR000193-1"/>
    </source>
</evidence>
<dbReference type="HAMAP" id="MF_01925">
    <property type="entry name" value="P5C_reductase"/>
    <property type="match status" value="1"/>
</dbReference>
<dbReference type="GO" id="GO:0004735">
    <property type="term" value="F:pyrroline-5-carboxylate reductase activity"/>
    <property type="evidence" value="ECO:0007669"/>
    <property type="project" value="UniProtKB-UniRule"/>
</dbReference>
<keyword evidence="10" id="KW-1185">Reference proteome</keyword>
<dbReference type="NCBIfam" id="TIGR00112">
    <property type="entry name" value="proC"/>
    <property type="match status" value="1"/>
</dbReference>
<dbReference type="InterPro" id="IPR036291">
    <property type="entry name" value="NAD(P)-bd_dom_sf"/>
</dbReference>
<feature type="binding site" evidence="6">
    <location>
        <begin position="76"/>
        <end position="79"/>
    </location>
    <ligand>
        <name>NADP(+)</name>
        <dbReference type="ChEBI" id="CHEBI:58349"/>
    </ligand>
</feature>
<dbReference type="InterPro" id="IPR000304">
    <property type="entry name" value="Pyrroline-COOH_reductase"/>
</dbReference>
<comment type="catalytic activity">
    <reaction evidence="4">
        <text>L-proline + NAD(+) = (S)-1-pyrroline-5-carboxylate + NADH + 2 H(+)</text>
        <dbReference type="Rhea" id="RHEA:14105"/>
        <dbReference type="ChEBI" id="CHEBI:15378"/>
        <dbReference type="ChEBI" id="CHEBI:17388"/>
        <dbReference type="ChEBI" id="CHEBI:57540"/>
        <dbReference type="ChEBI" id="CHEBI:57945"/>
        <dbReference type="ChEBI" id="CHEBI:60039"/>
        <dbReference type="EC" id="1.5.1.2"/>
    </reaction>
</comment>
<dbReference type="SUPFAM" id="SSF48179">
    <property type="entry name" value="6-phosphogluconate dehydrogenase C-terminal domain-like"/>
    <property type="match status" value="1"/>
</dbReference>
<feature type="domain" description="Pyrroline-5-carboxylate reductase catalytic N-terminal" evidence="7">
    <location>
        <begin position="9"/>
        <end position="105"/>
    </location>
</feature>
<dbReference type="Pfam" id="PF14748">
    <property type="entry name" value="P5CR_dimer"/>
    <property type="match status" value="1"/>
</dbReference>
<dbReference type="RefSeq" id="WP_167230366.1">
    <property type="nucleotide sequence ID" value="NZ_JAAQPH010000028.1"/>
</dbReference>
<dbReference type="PANTHER" id="PTHR11645">
    <property type="entry name" value="PYRROLINE-5-CARBOXYLATE REDUCTASE"/>
    <property type="match status" value="1"/>
</dbReference>
<evidence type="ECO:0000259" key="8">
    <source>
        <dbReference type="Pfam" id="PF14748"/>
    </source>
</evidence>
<evidence type="ECO:0000256" key="1">
    <source>
        <dbReference type="ARBA" id="ARBA00005525"/>
    </source>
</evidence>
<keyword evidence="4" id="KW-0641">Proline biosynthesis</keyword>
<organism evidence="9 10">
    <name type="scientific">Pelagibius litoralis</name>
    <dbReference type="NCBI Taxonomy" id="374515"/>
    <lineage>
        <taxon>Bacteria</taxon>
        <taxon>Pseudomonadati</taxon>
        <taxon>Pseudomonadota</taxon>
        <taxon>Alphaproteobacteria</taxon>
        <taxon>Rhodospirillales</taxon>
        <taxon>Rhodovibrionaceae</taxon>
        <taxon>Pelagibius</taxon>
    </lineage>
</organism>
<comment type="function">
    <text evidence="4">Catalyzes the reduction of 1-pyrroline-5-carboxylate (PCA) to L-proline.</text>
</comment>
<dbReference type="SUPFAM" id="SSF51735">
    <property type="entry name" value="NAD(P)-binding Rossmann-fold domains"/>
    <property type="match status" value="1"/>
</dbReference>
<dbReference type="InterPro" id="IPR028939">
    <property type="entry name" value="P5C_Rdtase_cat_N"/>
</dbReference>